<evidence type="ECO:0000256" key="4">
    <source>
        <dbReference type="ARBA" id="ARBA00023136"/>
    </source>
</evidence>
<dbReference type="GO" id="GO:0030126">
    <property type="term" value="C:COPI vesicle coat"/>
    <property type="evidence" value="ECO:0007669"/>
    <property type="project" value="UniProtKB-UniRule"/>
</dbReference>
<evidence type="ECO:0000256" key="1">
    <source>
        <dbReference type="ARBA" id="ARBA00004184"/>
    </source>
</evidence>
<comment type="subcellular location">
    <subcellularLocation>
        <location evidence="5">Cytoplasm</location>
    </subcellularLocation>
    <subcellularLocation>
        <location evidence="5">Golgi apparatus membrane</location>
        <topology evidence="5">Peripheral membrane protein</topology>
        <orientation evidence="5">Cytoplasmic side</orientation>
    </subcellularLocation>
    <subcellularLocation>
        <location evidence="5">Cytoplasmic vesicle</location>
        <location evidence="5">COPI-coated vesicle membrane</location>
        <topology evidence="5">Peripheral membrane protein</topology>
        <orientation evidence="5">Cytoplasmic side</orientation>
    </subcellularLocation>
    <subcellularLocation>
        <location evidence="1">Endomembrane system</location>
        <topology evidence="1">Peripheral membrane protein</topology>
    </subcellularLocation>
</comment>
<protein>
    <recommendedName>
        <fullName evidence="5">Coatomer subunit zeta</fullName>
    </recommendedName>
</protein>
<comment type="function">
    <text evidence="5">The zeta subunit may be involved in regulating the coat assembly and, hence, the rate of biosynthetic protein transport due to its association-dissociation properties with the coatomer complex.</text>
</comment>
<keyword evidence="5" id="KW-0931">ER-Golgi transport</keyword>
<dbReference type="GO" id="GO:0006886">
    <property type="term" value="P:intracellular protein transport"/>
    <property type="evidence" value="ECO:0007669"/>
    <property type="project" value="TreeGrafter"/>
</dbReference>
<keyword evidence="5" id="KW-0653">Protein transport</keyword>
<keyword evidence="5" id="KW-0968">Cytoplasmic vesicle</keyword>
<evidence type="ECO:0000259" key="6">
    <source>
        <dbReference type="Pfam" id="PF01217"/>
    </source>
</evidence>
<dbReference type="SUPFAM" id="SSF64356">
    <property type="entry name" value="SNARE-like"/>
    <property type="match status" value="1"/>
</dbReference>
<dbReference type="PANTHER" id="PTHR11043:SF1">
    <property type="entry name" value="TSET COMPLEX MEMBER TSTD"/>
    <property type="match status" value="1"/>
</dbReference>
<dbReference type="GO" id="GO:0006891">
    <property type="term" value="P:intra-Golgi vesicle-mediated transport"/>
    <property type="evidence" value="ECO:0007669"/>
    <property type="project" value="TreeGrafter"/>
</dbReference>
<evidence type="ECO:0000313" key="7">
    <source>
        <dbReference type="EMBL" id="CAD8772357.1"/>
    </source>
</evidence>
<dbReference type="Pfam" id="PF01217">
    <property type="entry name" value="Clat_adaptor_s"/>
    <property type="match status" value="1"/>
</dbReference>
<dbReference type="GO" id="GO:0000139">
    <property type="term" value="C:Golgi membrane"/>
    <property type="evidence" value="ECO:0007669"/>
    <property type="project" value="UniProtKB-SubCell"/>
</dbReference>
<comment type="similarity">
    <text evidence="2 5">Belongs to the adaptor complexes small subunit family.</text>
</comment>
<organism evidence="7">
    <name type="scientific">Polytomella parva</name>
    <dbReference type="NCBI Taxonomy" id="51329"/>
    <lineage>
        <taxon>Eukaryota</taxon>
        <taxon>Viridiplantae</taxon>
        <taxon>Chlorophyta</taxon>
        <taxon>core chlorophytes</taxon>
        <taxon>Chlorophyceae</taxon>
        <taxon>CS clade</taxon>
        <taxon>Chlamydomonadales</taxon>
        <taxon>Chlamydomonadaceae</taxon>
        <taxon>Polytomella</taxon>
    </lineage>
</organism>
<keyword evidence="3 5" id="KW-0963">Cytoplasm</keyword>
<dbReference type="EMBL" id="HBFM01014021">
    <property type="protein sequence ID" value="CAD8772357.1"/>
    <property type="molecule type" value="Transcribed_RNA"/>
</dbReference>
<keyword evidence="4 5" id="KW-0472">Membrane</keyword>
<dbReference type="PANTHER" id="PTHR11043">
    <property type="entry name" value="ZETA-COAT PROTEIN"/>
    <property type="match status" value="1"/>
</dbReference>
<evidence type="ECO:0000256" key="2">
    <source>
        <dbReference type="ARBA" id="ARBA00006972"/>
    </source>
</evidence>
<keyword evidence="5" id="KW-0333">Golgi apparatus</keyword>
<dbReference type="Gene3D" id="3.30.450.60">
    <property type="match status" value="1"/>
</dbReference>
<name>A0A7S0UUI0_9CHLO</name>
<accession>A0A7S0UUI0</accession>
<comment type="subunit">
    <text evidence="5">Oligomeric complex that consists of at least the alpha, beta, beta', gamma, delta, epsilon and zeta subunits.</text>
</comment>
<keyword evidence="5" id="KW-0813">Transport</keyword>
<sequence length="149" mass="17137">MDFGRIHCFIATTKFGEVLYERFYDRLTEQEKADIRCSFKFASSNVRLKDGQDLVGTYKLARFVFVPYNDVQFFMMGSGEYDELALSDSIKVIIKTFSEMLGKGFTSDVLLDKYHRLCLVVDEVVNEGLLENTEIEAIKKGIKSKGVWE</sequence>
<feature type="domain" description="AP complex mu/sigma subunit" evidence="6">
    <location>
        <begin position="7"/>
        <end position="142"/>
    </location>
</feature>
<evidence type="ECO:0000256" key="5">
    <source>
        <dbReference type="RuleBase" id="RU366053"/>
    </source>
</evidence>
<proteinExistence type="inferred from homology"/>
<reference evidence="7" key="1">
    <citation type="submission" date="2021-01" db="EMBL/GenBank/DDBJ databases">
        <authorList>
            <person name="Corre E."/>
            <person name="Pelletier E."/>
            <person name="Niang G."/>
            <person name="Scheremetjew M."/>
            <person name="Finn R."/>
            <person name="Kale V."/>
            <person name="Holt S."/>
            <person name="Cochrane G."/>
            <person name="Meng A."/>
            <person name="Brown T."/>
            <person name="Cohen L."/>
        </authorList>
    </citation>
    <scope>NUCLEOTIDE SEQUENCE</scope>
    <source>
        <strain evidence="7">SAG 63-3</strain>
    </source>
</reference>
<dbReference type="InterPro" id="IPR039652">
    <property type="entry name" value="Coatomer_zeta"/>
</dbReference>
<gene>
    <name evidence="7" type="ORF">PPAR00522_LOCUS8762</name>
</gene>
<evidence type="ECO:0000256" key="3">
    <source>
        <dbReference type="ARBA" id="ARBA00022490"/>
    </source>
</evidence>
<dbReference type="AlphaFoldDB" id="A0A7S0UUI0"/>
<dbReference type="InterPro" id="IPR011012">
    <property type="entry name" value="Longin-like_dom_sf"/>
</dbReference>
<dbReference type="GO" id="GO:0006890">
    <property type="term" value="P:retrograde vesicle-mediated transport, Golgi to endoplasmic reticulum"/>
    <property type="evidence" value="ECO:0007669"/>
    <property type="project" value="UniProtKB-UniRule"/>
</dbReference>
<dbReference type="InterPro" id="IPR022775">
    <property type="entry name" value="AP_mu_sigma_su"/>
</dbReference>